<dbReference type="OrthoDB" id="973354at2759"/>
<evidence type="ECO:0008006" key="3">
    <source>
        <dbReference type="Google" id="ProtNLM"/>
    </source>
</evidence>
<dbReference type="AlphaFoldDB" id="A0A2P5XU12"/>
<name>A0A2P5XU12_GOSBA</name>
<dbReference type="EMBL" id="KZ664227">
    <property type="protein sequence ID" value="PPS06840.1"/>
    <property type="molecule type" value="Genomic_DNA"/>
</dbReference>
<organism evidence="1 2">
    <name type="scientific">Gossypium barbadense</name>
    <name type="common">Sea Island cotton</name>
    <name type="synonym">Hibiscus barbadensis</name>
    <dbReference type="NCBI Taxonomy" id="3634"/>
    <lineage>
        <taxon>Eukaryota</taxon>
        <taxon>Viridiplantae</taxon>
        <taxon>Streptophyta</taxon>
        <taxon>Embryophyta</taxon>
        <taxon>Tracheophyta</taxon>
        <taxon>Spermatophyta</taxon>
        <taxon>Magnoliopsida</taxon>
        <taxon>eudicotyledons</taxon>
        <taxon>Gunneridae</taxon>
        <taxon>Pentapetalae</taxon>
        <taxon>rosids</taxon>
        <taxon>malvids</taxon>
        <taxon>Malvales</taxon>
        <taxon>Malvaceae</taxon>
        <taxon>Malvoideae</taxon>
        <taxon>Gossypium</taxon>
    </lineage>
</organism>
<proteinExistence type="predicted"/>
<dbReference type="Proteomes" id="UP000239757">
    <property type="component" value="Unassembled WGS sequence"/>
</dbReference>
<protein>
    <recommendedName>
        <fullName evidence="3">Retrotransposon Copia-like N-terminal domain-containing protein</fullName>
    </recommendedName>
</protein>
<evidence type="ECO:0000313" key="1">
    <source>
        <dbReference type="EMBL" id="PPS06840.1"/>
    </source>
</evidence>
<sequence>MESVTFTVSKSFNPLAFASQKVVTLVDDCNFLAWKQHVLLVIKTHRLHYFLDGTVLVPSSMVSDENGSPMENPEFIQYEQQDAAISVWLLSIVGPALHN</sequence>
<evidence type="ECO:0000313" key="2">
    <source>
        <dbReference type="Proteomes" id="UP000239757"/>
    </source>
</evidence>
<gene>
    <name evidence="1" type="ORF">GOBAR_AA13808</name>
</gene>
<reference evidence="1 2" key="1">
    <citation type="submission" date="2015-01" db="EMBL/GenBank/DDBJ databases">
        <title>Genome of allotetraploid Gossypium barbadense reveals genomic plasticity and fiber elongation in cotton evolution.</title>
        <authorList>
            <person name="Chen X."/>
            <person name="Liu X."/>
            <person name="Zhao B."/>
            <person name="Zheng H."/>
            <person name="Hu Y."/>
            <person name="Lu G."/>
            <person name="Yang C."/>
            <person name="Chen J."/>
            <person name="Shan C."/>
            <person name="Zhang L."/>
            <person name="Zhou Y."/>
            <person name="Wang L."/>
            <person name="Guo W."/>
            <person name="Bai Y."/>
            <person name="Ruan J."/>
            <person name="Shangguan X."/>
            <person name="Mao Y."/>
            <person name="Jiang J."/>
            <person name="Zhu Y."/>
            <person name="Lei J."/>
            <person name="Kang H."/>
            <person name="Chen S."/>
            <person name="He X."/>
            <person name="Wang R."/>
            <person name="Wang Y."/>
            <person name="Chen J."/>
            <person name="Wang L."/>
            <person name="Yu S."/>
            <person name="Wang B."/>
            <person name="Wei J."/>
            <person name="Song S."/>
            <person name="Lu X."/>
            <person name="Gao Z."/>
            <person name="Gu W."/>
            <person name="Deng X."/>
            <person name="Ma D."/>
            <person name="Wang S."/>
            <person name="Liang W."/>
            <person name="Fang L."/>
            <person name="Cai C."/>
            <person name="Zhu X."/>
            <person name="Zhou B."/>
            <person name="Zhang Y."/>
            <person name="Chen Z."/>
            <person name="Xu S."/>
            <person name="Zhu R."/>
            <person name="Wang S."/>
            <person name="Zhang T."/>
            <person name="Zhao G."/>
        </authorList>
    </citation>
    <scope>NUCLEOTIDE SEQUENCE [LARGE SCALE GENOMIC DNA]</scope>
    <source>
        <strain evidence="2">cv. Xinhai21</strain>
        <tissue evidence="1">Leaf</tissue>
    </source>
</reference>
<accession>A0A2P5XU12</accession>